<evidence type="ECO:0000256" key="2">
    <source>
        <dbReference type="ARBA" id="ARBA00022737"/>
    </source>
</evidence>
<dbReference type="CDD" id="cd13180">
    <property type="entry name" value="RanBD_RanBP3"/>
    <property type="match status" value="1"/>
</dbReference>
<feature type="compositionally biased region" description="Basic and acidic residues" evidence="4">
    <location>
        <begin position="3540"/>
        <end position="3567"/>
    </location>
</feature>
<dbReference type="InterPro" id="IPR036372">
    <property type="entry name" value="BEACH_dom_sf"/>
</dbReference>
<dbReference type="Proteomes" id="UP000828236">
    <property type="component" value="Unassembled WGS sequence"/>
</dbReference>
<dbReference type="SUPFAM" id="SSF81837">
    <property type="entry name" value="BEACH domain"/>
    <property type="match status" value="1"/>
</dbReference>
<dbReference type="SMART" id="SM01026">
    <property type="entry name" value="Beach"/>
    <property type="match status" value="1"/>
</dbReference>
<protein>
    <submittedName>
        <fullName evidence="8">Beach domain containing protein</fullName>
    </submittedName>
</protein>
<dbReference type="InterPro" id="IPR016024">
    <property type="entry name" value="ARM-type_fold"/>
</dbReference>
<dbReference type="PROSITE" id="PS50196">
    <property type="entry name" value="RANBD1"/>
    <property type="match status" value="1"/>
</dbReference>
<dbReference type="InterPro" id="IPR000409">
    <property type="entry name" value="BEACH_dom"/>
</dbReference>
<dbReference type="InterPro" id="IPR036322">
    <property type="entry name" value="WD40_repeat_dom_sf"/>
</dbReference>
<reference evidence="8" key="1">
    <citation type="submission" date="2020-06" db="EMBL/GenBank/DDBJ databases">
        <authorList>
            <person name="Ji K."/>
            <person name="Li J."/>
        </authorList>
    </citation>
    <scope>NUCLEOTIDE SEQUENCE</scope>
    <source>
        <strain evidence="8">JKM2019</strain>
        <tissue evidence="8">Whole body</tissue>
    </source>
</reference>
<gene>
    <name evidence="8" type="ORF">HUG17_9477</name>
</gene>
<dbReference type="SUPFAM" id="SSF50978">
    <property type="entry name" value="WD40 repeat-like"/>
    <property type="match status" value="1"/>
</dbReference>
<dbReference type="PROSITE" id="PS51783">
    <property type="entry name" value="PH_BEACH"/>
    <property type="match status" value="1"/>
</dbReference>
<dbReference type="PROSITE" id="PS00678">
    <property type="entry name" value="WD_REPEATS_1"/>
    <property type="match status" value="1"/>
</dbReference>
<reference evidence="8" key="2">
    <citation type="journal article" date="2021" name="World Allergy Organ. J.">
        <title>Chromosome-level assembly of Dermatophagoides farinae genome and transcriptome reveals two novel allergens Der f 37 and Der f 39.</title>
        <authorList>
            <person name="Chen J."/>
            <person name="Cai Z."/>
            <person name="Fan D."/>
            <person name="Hu J."/>
            <person name="Hou Y."/>
            <person name="He Y."/>
            <person name="Zhang Z."/>
            <person name="Zhao Z."/>
            <person name="Gao P."/>
            <person name="Hu W."/>
            <person name="Sun J."/>
            <person name="Li J."/>
            <person name="Ji K."/>
        </authorList>
    </citation>
    <scope>NUCLEOTIDE SEQUENCE</scope>
    <source>
        <strain evidence="8">JKM2019</strain>
    </source>
</reference>
<dbReference type="Pfam" id="PF00638">
    <property type="entry name" value="Ran_BP1"/>
    <property type="match status" value="1"/>
</dbReference>
<organism evidence="8">
    <name type="scientific">Dermatophagoides farinae</name>
    <name type="common">American house dust mite</name>
    <dbReference type="NCBI Taxonomy" id="6954"/>
    <lineage>
        <taxon>Eukaryota</taxon>
        <taxon>Metazoa</taxon>
        <taxon>Ecdysozoa</taxon>
        <taxon>Arthropoda</taxon>
        <taxon>Chelicerata</taxon>
        <taxon>Arachnida</taxon>
        <taxon>Acari</taxon>
        <taxon>Acariformes</taxon>
        <taxon>Sarcoptiformes</taxon>
        <taxon>Astigmata</taxon>
        <taxon>Psoroptidia</taxon>
        <taxon>Analgoidea</taxon>
        <taxon>Pyroglyphidae</taxon>
        <taxon>Dermatophagoidinae</taxon>
        <taxon>Dermatophagoides</taxon>
    </lineage>
</organism>
<evidence type="ECO:0000259" key="7">
    <source>
        <dbReference type="PROSITE" id="PS51783"/>
    </source>
</evidence>
<name>A0A9D4SIK4_DERFA</name>
<dbReference type="PANTHER" id="PTHR13743:SF86">
    <property type="entry name" value="LYSOSOMAL-TRAFFICKING REGULATOR"/>
    <property type="match status" value="1"/>
</dbReference>
<feature type="region of interest" description="Disordered" evidence="4">
    <location>
        <begin position="626"/>
        <end position="650"/>
    </location>
</feature>
<feature type="repeat" description="WD" evidence="3">
    <location>
        <begin position="3343"/>
        <end position="3384"/>
    </location>
</feature>
<accession>A0A9D4SIK4</accession>
<dbReference type="PANTHER" id="PTHR13743">
    <property type="entry name" value="BEIGE/BEACH-RELATED"/>
    <property type="match status" value="1"/>
</dbReference>
<feature type="region of interest" description="Disordered" evidence="4">
    <location>
        <begin position="3650"/>
        <end position="3674"/>
    </location>
</feature>
<evidence type="ECO:0000313" key="8">
    <source>
        <dbReference type="EMBL" id="KAH7642786.1"/>
    </source>
</evidence>
<dbReference type="EMBL" id="SDOV01000003">
    <property type="protein sequence ID" value="KAH7642786.1"/>
    <property type="molecule type" value="Genomic_DNA"/>
</dbReference>
<feature type="compositionally biased region" description="Low complexity" evidence="4">
    <location>
        <begin position="3650"/>
        <end position="3673"/>
    </location>
</feature>
<feature type="compositionally biased region" description="Polar residues" evidence="4">
    <location>
        <begin position="3577"/>
        <end position="3596"/>
    </location>
</feature>
<dbReference type="Gene3D" id="2.130.10.10">
    <property type="entry name" value="YVTN repeat-like/Quinoprotein amine dehydrogenase"/>
    <property type="match status" value="1"/>
</dbReference>
<evidence type="ECO:0000259" key="5">
    <source>
        <dbReference type="PROSITE" id="PS50196"/>
    </source>
</evidence>
<evidence type="ECO:0000256" key="4">
    <source>
        <dbReference type="SAM" id="MobiDB-lite"/>
    </source>
</evidence>
<comment type="caution">
    <text evidence="8">The sequence shown here is derived from an EMBL/GenBank/DDBJ whole genome shotgun (WGS) entry which is preliminary data.</text>
</comment>
<dbReference type="InterPro" id="IPR019775">
    <property type="entry name" value="WD40_repeat_CS"/>
</dbReference>
<dbReference type="InterPro" id="IPR015943">
    <property type="entry name" value="WD40/YVTN_repeat-like_dom_sf"/>
</dbReference>
<evidence type="ECO:0000256" key="3">
    <source>
        <dbReference type="PROSITE-ProRule" id="PRU00221"/>
    </source>
</evidence>
<feature type="region of interest" description="Disordered" evidence="4">
    <location>
        <begin position="3536"/>
        <end position="3596"/>
    </location>
</feature>
<dbReference type="SUPFAM" id="SSF50729">
    <property type="entry name" value="PH domain-like"/>
    <property type="match status" value="2"/>
</dbReference>
<evidence type="ECO:0000256" key="1">
    <source>
        <dbReference type="ARBA" id="ARBA00022574"/>
    </source>
</evidence>
<dbReference type="Gene3D" id="1.10.1540.10">
    <property type="entry name" value="BEACH domain"/>
    <property type="match status" value="1"/>
</dbReference>
<dbReference type="PROSITE" id="PS50197">
    <property type="entry name" value="BEACH"/>
    <property type="match status" value="1"/>
</dbReference>
<dbReference type="FunFam" id="1.10.1540.10:FF:000001">
    <property type="entry name" value="neurobeachin isoform X1"/>
    <property type="match status" value="1"/>
</dbReference>
<dbReference type="Pfam" id="PF14844">
    <property type="entry name" value="PH_BEACH"/>
    <property type="match status" value="1"/>
</dbReference>
<dbReference type="SUPFAM" id="SSF48371">
    <property type="entry name" value="ARM repeat"/>
    <property type="match status" value="1"/>
</dbReference>
<proteinExistence type="predicted"/>
<dbReference type="SMART" id="SM00320">
    <property type="entry name" value="WD40"/>
    <property type="match status" value="2"/>
</dbReference>
<keyword evidence="1 3" id="KW-0853">WD repeat</keyword>
<dbReference type="SMART" id="SM00160">
    <property type="entry name" value="RanBD"/>
    <property type="match status" value="1"/>
</dbReference>
<dbReference type="InterPro" id="IPR001680">
    <property type="entry name" value="WD40_rpt"/>
</dbReference>
<feature type="domain" description="BEACH-type PH" evidence="7">
    <location>
        <begin position="2739"/>
        <end position="2849"/>
    </location>
</feature>
<feature type="region of interest" description="Disordered" evidence="4">
    <location>
        <begin position="1969"/>
        <end position="1989"/>
    </location>
</feature>
<dbReference type="InterPro" id="IPR011993">
    <property type="entry name" value="PH-like_dom_sf"/>
</dbReference>
<dbReference type="InterPro" id="IPR023362">
    <property type="entry name" value="PH-BEACH_dom"/>
</dbReference>
<dbReference type="InterPro" id="IPR000156">
    <property type="entry name" value="Ran_bind_dom"/>
</dbReference>
<sequence length="3974" mass="454544">MVTTIGPQKLRQLWQTCQLDSKNEPKEKRNHLIRLLDCCLVYFEELHDERPEEAALNQLQRTTHYCIGNWLIHQFIIDLSNQSHSKCSHNNGSDNETDRLFDEYFLHDDHGVGFKFLQCFSHFLAHEGGTCIYNLELAKILILVLNHFLNDDDDNDNDHVECNANSKQQARIDWSSIKSETNFKEDLYLKTVSRNDEILSPIKVKCWFKSRDGSNLFGQNKSSKRYARDYGSSSSDDEPDHREPFTKIPCLITTINNTIEHPMIGANYEKPTKTQLIWTLESLLSKLVSFEKNGFRVLQKDDNQLVSILIIRELSYLMHKSVDNITNQIIELNHLLLASCMVVCHHKPFTGIELIDRVGLIESWMKYVNTNIVYNESIETGNCLLSLMITISQSLTMQSSSTDMNKPIGLFHSFITLMFASNEPDNNDDDDEDEKHANLASFLMNIFQSSIKHDPPLYRMIDLLKQLHIAIQYNQALSMHRQICRRKRRHIRCNLAPLIVHHHFHINLSWSHNDDYCPSALIYSLLVRVIFIVAKWNATNESLLNHVCHQLSQLISCCCVLRRYCKHLLFMAITATGPFAASIRHAIFNVIELNVRIQRHQSHQINKTRKSPSAQFIDECSFCASTSSSNDGQNVKRSNEPTTAVQQQYEQEPSPLYSEGYATDNGNCCWLSDAHHHHHRTQSVSSDRKSTIESDNCLMSSLSHHYRTLLRSDSIAIRQSVYRHLYNLFSFVDGHCQQSILVHIILPVISDDGHSQSYPSDVSVFVLRLLIAAATTVTPLSGGKRKAQQIQSGRQLLQTISKMKAWPAIIEYISNPNHKASDNDNNSHSHHAHNDLACLSIQLLRNLLICELTDNKQSFETIAIIIDLFAEHFDQCILRKTMQHFESNTCPKMESLEQYIDFYKHHSFDILIDDESLNLRIDRLSQTFSSLDRLLWLANSTIELYPQLANLLNNEPYNFTSKLWLHTCKLLKQTLNEMKLLALLPQPQQKHLLFCEQSIGLMEPLLSLIQRLEPIDSTTTTLGQFVVDKLDTLIEANTITQWPIYESLIMTKLMGQLLQMILRVSFDCPIINDQHIHLWTNSCTDLLSILDCQQQQRALSFDSVMSDHNDDNCDDNFDCNGHDDAGYEADIECLVRQTKIRDQGLSVKESPSRPASLCNVPLCRQVLEFLSKWLTTKKKLLLLTQHQIDLNLKNELNMVAICFNQLIGYCRDNPDNIAIMAEANFSQTLMQHFRFILSSSSSHYKPVKKLLFDLFILLTRNRLTSESIRMCIDLFKEKDADYESLLSIMNKILFPPNIVGRNQCSIGVGGGGGGGGSSSPQHFVQFPTTRLCSESIKKTKTDWLDELICSMNDDHYNGHGDSGDSDNDISLRSFAMAIPLNGSVIKHQIPLRCTLACWIFLEKRAPFVEKNKNQKPSHDGQMHICSLVLDCITMEMWFDFLYNRFVYRLSKKSNGKVFCLNESFVPSSVDLLGCWNLICVNFEEQCVNRAHCIQISHTVNGGREKFVKWSYPSTLFNDHAHRASELSSANCALLLGSIQQSNITDFHYKLSNVMFFKQHLQPFGRILLLSLGPDFSHFHHLGDDIIQRDQYFVLPRQLITTDESNVDMLTSLMSSSANSVSNSSQSITANLVMLYRASTPNLYYLWPAQPESNTTSLINPLLRTLLARTNNQLITSDEQEARLYRIKLNGKLDAGCNGAVVVKTIADIGGISVFVFLLLYLMEHTDSQQVWNQALELILHTYNSHYYNRLMFDRHHEAYALLSYALDRSAKSPTTSMLKTFAQFALHWHPNNSQYPVIIVPSNIALFIDSWRVWVKSSTTSKLFVQTLMSLTEPCNPFQAYNLLLLQRTNAFDHLMRMIKNVHLNYNIIDHNHGNIVSDSSDQLIRLIQSLIENECDKQPQLLQAVVDCLLLLQPTEWLHVNQTKASFYYIFPSTWKTIKDDTGEANNDPDMIELKNLSKRPQLSFLQSTVDDDDDDSGNNLDDDDDDDDWEIVTEFVDTVSCEHTATTIEQQQQQQPTPSFSNNQDCQLITRELIRLLDKYVDQMFANDYLVSLVESCSVDRNVSLFDFLIVLVNNPSGQVRQQALATFFKLFQLSCQSANSEQEWLKRKTLGLLLVSNQLYNYYADEHIMNSCVAFLFNVTNQRRIDDLCKHPESSVDLKRMVMKVSLENFIPLLALLPKCLHPISLCYRILQLMYQIVDKMTIVQLDELHKQYGLAQSLTKLLINVNTQLSIPAEDMNKYNREHLNEAIYRIVANISSAYNHHQCNDVQLYDHFIHDLVNYYAMIERKISAQVAATFRNVQVTIFRSCFEAFDRIIHAWSTTSDDTKPKAIVLQPKTMFDRIKMVAQKSVDFVVCRNAKIGLGQKEKYFQRELLYHLLQLIDQIENESLKVSRINKKSVAWFKCLSNGRDFFKALLNQLVTFLMSHLQSIDDRIFCLHLFYEKTNQFDQIKQFVDTKHDGQFIFLMDEFLRDLIEFGVRELNIFSWSAMENAEPFVSVNDSYIADDNDNNDDDDYRRQQQPTAILMSHVYRKFRRQFDLDGKDQYFYKSVLAAWHERVQEAQTKYETKLLRSSSRIFANMSLVFDKVLDEASRLNDRIIVAQQAEKKRYISHLKREQLDNRATQKRLVQLIGHLLQEKSCWFLPEYYPQSWELSPFESQGRVRTKMERCFLEMDDRYVMSNDRQLRSKQLFSTLMDDPVQSSANFFSTISINELTRPPPAQAPDESNGNGCLVSHLDTDVLLFTSMANVILYDDQIEGEILVKRNKIQFICNGSGQAVTSHRFDSFSSKRAFFQNFSIDMDEIQELIKCRYELQNKAIEIVLTSGLTYLIAFESNTARDECHQHLMQNRDLLVNLNESINLVSLTQMWRERRLSNFDYLMHLNRLSGRTFNDLMQYPVFPFVLADYSSHILNLLDGQSYRDLAKPIAVQKKEREKYYIDQYNYIEAENNASGGGGGRPKSKNGDVVPFPGVTSTPYHYGAHYSNSGIVLYYLVRLPPYTQMFLHYQDRNFDLPDRSFHSIQTTWRLATEDSTNGFKEMIPEFFYLPEFLCNLERFDLGVRQNGERVNDVKLPPWSRGSARLFTLINRQALESNYVTQHLNHWFDLIFGYKQNGRAAVEAINVFHPATHFTADLSKIRDQVKRHALKTMIKTYGQMPSQLFQMPHPAIQTDVWFPVEDSHHNIPQSPAMGEVIGLKWGNYVGSPIYQTPVICFHKRFSLRIDRLVSLPTNDLLLLPPNSSPLVAYNQARNQFINTSYIIFYALCTWSPQHATIWFRNQQDKRLFNAEMNSLLDEICICESIPDYEWILVGYRSGTIIAFSLKFDKQYDLHAIQLKDRPSLFVGHQSAITSITINRNFNVALSTDSNGRCIVWDMNKQQYLRTILDTNHHNVSVSMSTISNTLGDMAVVTYTTSKQVLTSQLYVFTLNGQPVADIHTNRSEPYITAVCYSSCPEGISINVICTGLSDGSIKLWSSWDLTLIRTIHSDLISLSLNSSPIIRPSFFLFDTRNYELIVSMSHQECGDQMMATEDGVVLSPSSDKDRQSEERPETIIDGQDDGRCCDIDQPHQAQQQQHVTIQRSESVIKSPSKSTPTPVIQVIDTASGQIDGEQKKCSSICSPSNGANFLLSSNIAPNNPFLRATSFHTNSSLSSSSTSATSNCADGDASDSSSGESQIIFAPPKLIPSSLGPPNATSSFLQPTILKTSDGSISDIRKPNETISASKTFISLNKEDIGKIKTPAFIQLTSPLITSNGGSNTTSLITTSSSDETTSVMKSSNTLDGAGTSKTFCLAKKSKTECDVSNCEESTIIKTLTTQSTGDNDPDSSTSFTSVIKNGGDSNAESIFKRKYEVITGEEDEQNVLSIHGRLYAWDTDKASWVEKGRGPLHLNDVMKDEKLCSRLVMRTAGAYRLILNALIVAGMTFELASENCLRFTYVDGIYMIKANPKDIDQLHSAIEHRLRDISKRARSHDDH</sequence>
<dbReference type="CDD" id="cd06071">
    <property type="entry name" value="Beach"/>
    <property type="match status" value="1"/>
</dbReference>
<feature type="domain" description="RanBD1" evidence="5">
    <location>
        <begin position="3829"/>
        <end position="3925"/>
    </location>
</feature>
<keyword evidence="2" id="KW-0677">Repeat</keyword>
<dbReference type="PROSITE" id="PS50082">
    <property type="entry name" value="WD_REPEATS_2"/>
    <property type="match status" value="1"/>
</dbReference>
<dbReference type="InterPro" id="IPR050865">
    <property type="entry name" value="BEACH_Domain"/>
</dbReference>
<evidence type="ECO:0000259" key="6">
    <source>
        <dbReference type="PROSITE" id="PS50197"/>
    </source>
</evidence>
<feature type="domain" description="BEACH" evidence="6">
    <location>
        <begin position="2856"/>
        <end position="3170"/>
    </location>
</feature>
<dbReference type="Pfam" id="PF02138">
    <property type="entry name" value="Beach"/>
    <property type="match status" value="1"/>
</dbReference>
<feature type="compositionally biased region" description="Acidic residues" evidence="4">
    <location>
        <begin position="1971"/>
        <end position="1989"/>
    </location>
</feature>
<dbReference type="Gene3D" id="2.30.29.30">
    <property type="entry name" value="Pleckstrin-homology domain (PH domain)/Phosphotyrosine-binding domain (PTB)"/>
    <property type="match status" value="2"/>
</dbReference>